<sequence>MIIKRNSLEFATNIVVTFPLKYVSRYPFPL</sequence>
<protein>
    <submittedName>
        <fullName evidence="1">Uncharacterized protein</fullName>
    </submittedName>
</protein>
<name>A0AAN7II77_QUERU</name>
<dbReference type="AlphaFoldDB" id="A0AAN7II77"/>
<keyword evidence="2" id="KW-1185">Reference proteome</keyword>
<comment type="caution">
    <text evidence="1">The sequence shown here is derived from an EMBL/GenBank/DDBJ whole genome shotgun (WGS) entry which is preliminary data.</text>
</comment>
<dbReference type="EMBL" id="JAXUIC010000009">
    <property type="protein sequence ID" value="KAK4572206.1"/>
    <property type="molecule type" value="Genomic_DNA"/>
</dbReference>
<gene>
    <name evidence="1" type="ORF">RGQ29_030581</name>
</gene>
<reference evidence="1 2" key="1">
    <citation type="journal article" date="2023" name="G3 (Bethesda)">
        <title>A haplotype-resolved chromosome-scale genome for Quercus rubra L. provides insights into the genetics of adaptive traits for red oak species.</title>
        <authorList>
            <person name="Kapoor B."/>
            <person name="Jenkins J."/>
            <person name="Schmutz J."/>
            <person name="Zhebentyayeva T."/>
            <person name="Kuelheim C."/>
            <person name="Coggeshall M."/>
            <person name="Heim C."/>
            <person name="Lasky J.R."/>
            <person name="Leites L."/>
            <person name="Islam-Faridi N."/>
            <person name="Romero-Severson J."/>
            <person name="DeLeo V.L."/>
            <person name="Lucas S.M."/>
            <person name="Lazic D."/>
            <person name="Gailing O."/>
            <person name="Carlson J."/>
            <person name="Staton M."/>
        </authorList>
    </citation>
    <scope>NUCLEOTIDE SEQUENCE [LARGE SCALE GENOMIC DNA]</scope>
    <source>
        <strain evidence="1">Pseudo-F2</strain>
    </source>
</reference>
<evidence type="ECO:0000313" key="1">
    <source>
        <dbReference type="EMBL" id="KAK4572206.1"/>
    </source>
</evidence>
<dbReference type="Proteomes" id="UP001324115">
    <property type="component" value="Unassembled WGS sequence"/>
</dbReference>
<proteinExistence type="predicted"/>
<organism evidence="1 2">
    <name type="scientific">Quercus rubra</name>
    <name type="common">Northern red oak</name>
    <name type="synonym">Quercus borealis</name>
    <dbReference type="NCBI Taxonomy" id="3512"/>
    <lineage>
        <taxon>Eukaryota</taxon>
        <taxon>Viridiplantae</taxon>
        <taxon>Streptophyta</taxon>
        <taxon>Embryophyta</taxon>
        <taxon>Tracheophyta</taxon>
        <taxon>Spermatophyta</taxon>
        <taxon>Magnoliopsida</taxon>
        <taxon>eudicotyledons</taxon>
        <taxon>Gunneridae</taxon>
        <taxon>Pentapetalae</taxon>
        <taxon>rosids</taxon>
        <taxon>fabids</taxon>
        <taxon>Fagales</taxon>
        <taxon>Fagaceae</taxon>
        <taxon>Quercus</taxon>
    </lineage>
</organism>
<accession>A0AAN7II77</accession>
<evidence type="ECO:0000313" key="2">
    <source>
        <dbReference type="Proteomes" id="UP001324115"/>
    </source>
</evidence>